<dbReference type="InterPro" id="IPR036412">
    <property type="entry name" value="HAD-like_sf"/>
</dbReference>
<dbReference type="InterPro" id="IPR023214">
    <property type="entry name" value="HAD_sf"/>
</dbReference>
<dbReference type="Proteomes" id="UP001430356">
    <property type="component" value="Unassembled WGS sequence"/>
</dbReference>
<keyword evidence="2" id="KW-0418">Kinase</keyword>
<dbReference type="InterPro" id="IPR027417">
    <property type="entry name" value="P-loop_NTPase"/>
</dbReference>
<keyword evidence="3" id="KW-1185">Reference proteome</keyword>
<dbReference type="GO" id="GO:0003690">
    <property type="term" value="F:double-stranded DNA binding"/>
    <property type="evidence" value="ECO:0007669"/>
    <property type="project" value="TreeGrafter"/>
</dbReference>
<feature type="compositionally biased region" description="Basic residues" evidence="1">
    <location>
        <begin position="1"/>
        <end position="10"/>
    </location>
</feature>
<evidence type="ECO:0000313" key="2">
    <source>
        <dbReference type="EMBL" id="KAK7200618.1"/>
    </source>
</evidence>
<sequence>MAKTGKRRRSPTPPPPPSPPSIAAGDAAAPARHVREWERVEGDSVLLLPPTAAILAPLVHKSNSVDGTVAVKVAAFDMDDTLIMPASGGVFAKDDAGDWKWLHPNVRGHLQHLHANGFLVVLFSNQLGIGKGTGWHEEKARAVTAKIVQLSAAAGVPLCACVATREDSWRKPSPRMWGLLEERVQKCVRNALGVDAAAASPAVDCLAFSFFVGDAAGRLAPTLAGRKKDFSASDRAFAHNMRLPFFTPEMFFLSPVAELLQADALYTRCGSAALAASLSTASARLSDSMMRQSCAPVVAGAGVTWGDVSPAELQQLPHTYAGLHISVVTATAVDAVTLPTAPPFFARPGVQEMVILMGFPGSGKSTFAERHLRPHGYQCVNRDKLKSRDKCVKAATEHWAAGRSVVVDNTNPSAEERQSFIDIVRRAAGAGLPTLPVRIFVFAHSRGLASHMNRVRAQVQDVPRVPTIAYNIYQSKLELPTTPADVAALGIDSVVEVPAVASFDDVPADTKTIFFQLQS</sequence>
<dbReference type="InterPro" id="IPR006549">
    <property type="entry name" value="HAD-SF_hydro_IIIA"/>
</dbReference>
<evidence type="ECO:0000313" key="3">
    <source>
        <dbReference type="Proteomes" id="UP001430356"/>
    </source>
</evidence>
<reference evidence="2 3" key="1">
    <citation type="journal article" date="2021" name="MBio">
        <title>A New Model Trypanosomatid, Novymonas esmeraldas: Genomic Perception of Its 'Candidatus Pandoraea novymonadis' Endosymbiont.</title>
        <authorList>
            <person name="Zakharova A."/>
            <person name="Saura A."/>
            <person name="Butenko A."/>
            <person name="Podesvova L."/>
            <person name="Warmusova S."/>
            <person name="Kostygov A.Y."/>
            <person name="Nenarokova A."/>
            <person name="Lukes J."/>
            <person name="Opperdoes F.R."/>
            <person name="Yurchenko V."/>
        </authorList>
    </citation>
    <scope>NUCLEOTIDE SEQUENCE [LARGE SCALE GENOMIC DNA]</scope>
    <source>
        <strain evidence="2 3">E262AT.01</strain>
    </source>
</reference>
<dbReference type="GO" id="GO:0046403">
    <property type="term" value="F:polynucleotide 3'-phosphatase activity"/>
    <property type="evidence" value="ECO:0007669"/>
    <property type="project" value="TreeGrafter"/>
</dbReference>
<dbReference type="InterPro" id="IPR013954">
    <property type="entry name" value="PNK3P"/>
</dbReference>
<dbReference type="EMBL" id="JAECZO010000007">
    <property type="protein sequence ID" value="KAK7200618.1"/>
    <property type="molecule type" value="Genomic_DNA"/>
</dbReference>
<dbReference type="NCBIfam" id="TIGR01664">
    <property type="entry name" value="DNA-3'-Pase"/>
    <property type="match status" value="1"/>
</dbReference>
<dbReference type="Pfam" id="PF08645">
    <property type="entry name" value="PNK3P"/>
    <property type="match status" value="1"/>
</dbReference>
<feature type="compositionally biased region" description="Pro residues" evidence="1">
    <location>
        <begin position="11"/>
        <end position="20"/>
    </location>
</feature>
<protein>
    <submittedName>
        <fullName evidence="2">Polynucleotide kinase 3 phosphatase/AAA domain containing protein</fullName>
    </submittedName>
</protein>
<dbReference type="SUPFAM" id="SSF52540">
    <property type="entry name" value="P-loop containing nucleoside triphosphate hydrolases"/>
    <property type="match status" value="1"/>
</dbReference>
<gene>
    <name evidence="2" type="ORF">NESM_000118000</name>
</gene>
<dbReference type="PANTHER" id="PTHR12083:SF9">
    <property type="entry name" value="BIFUNCTIONAL POLYNUCLEOTIDE PHOSPHATASE_KINASE"/>
    <property type="match status" value="1"/>
</dbReference>
<name>A0AAW0F2N5_9TRYP</name>
<feature type="region of interest" description="Disordered" evidence="1">
    <location>
        <begin position="1"/>
        <end position="28"/>
    </location>
</feature>
<dbReference type="Gene3D" id="3.40.50.1000">
    <property type="entry name" value="HAD superfamily/HAD-like"/>
    <property type="match status" value="1"/>
</dbReference>
<dbReference type="NCBIfam" id="TIGR01662">
    <property type="entry name" value="HAD-SF-IIIA"/>
    <property type="match status" value="1"/>
</dbReference>
<dbReference type="Pfam" id="PF13671">
    <property type="entry name" value="AAA_33"/>
    <property type="match status" value="1"/>
</dbReference>
<keyword evidence="2" id="KW-0808">Transferase</keyword>
<dbReference type="AlphaFoldDB" id="A0AAW0F2N5"/>
<comment type="caution">
    <text evidence="2">The sequence shown here is derived from an EMBL/GenBank/DDBJ whole genome shotgun (WGS) entry which is preliminary data.</text>
</comment>
<dbReference type="InterPro" id="IPR006551">
    <property type="entry name" value="Polynucleotide_phosphatase"/>
</dbReference>
<organism evidence="2 3">
    <name type="scientific">Novymonas esmeraldas</name>
    <dbReference type="NCBI Taxonomy" id="1808958"/>
    <lineage>
        <taxon>Eukaryota</taxon>
        <taxon>Discoba</taxon>
        <taxon>Euglenozoa</taxon>
        <taxon>Kinetoplastea</taxon>
        <taxon>Metakinetoplastina</taxon>
        <taxon>Trypanosomatida</taxon>
        <taxon>Trypanosomatidae</taxon>
        <taxon>Novymonas</taxon>
    </lineage>
</organism>
<dbReference type="SUPFAM" id="SSF56784">
    <property type="entry name" value="HAD-like"/>
    <property type="match status" value="1"/>
</dbReference>
<proteinExistence type="predicted"/>
<dbReference type="Gene3D" id="3.40.50.300">
    <property type="entry name" value="P-loop containing nucleotide triphosphate hydrolases"/>
    <property type="match status" value="1"/>
</dbReference>
<accession>A0AAW0F2N5</accession>
<dbReference type="GO" id="GO:0006281">
    <property type="term" value="P:DNA repair"/>
    <property type="evidence" value="ECO:0007669"/>
    <property type="project" value="TreeGrafter"/>
</dbReference>
<evidence type="ECO:0000256" key="1">
    <source>
        <dbReference type="SAM" id="MobiDB-lite"/>
    </source>
</evidence>
<dbReference type="PANTHER" id="PTHR12083">
    <property type="entry name" value="BIFUNCTIONAL POLYNUCLEOTIDE PHOSPHATASE/KINASE"/>
    <property type="match status" value="1"/>
</dbReference>
<dbReference type="GO" id="GO:0046404">
    <property type="term" value="F:ATP-dependent polydeoxyribonucleotide 5'-hydroxyl-kinase activity"/>
    <property type="evidence" value="ECO:0007669"/>
    <property type="project" value="TreeGrafter"/>
</dbReference>